<dbReference type="Pfam" id="PF07364">
    <property type="entry name" value="DUF1485"/>
    <property type="match status" value="1"/>
</dbReference>
<feature type="domain" description="Microcystin LR degradation protein MlrC C-terminal" evidence="1">
    <location>
        <begin position="314"/>
        <end position="484"/>
    </location>
</feature>
<reference evidence="3 4" key="1">
    <citation type="submission" date="2019-07" db="EMBL/GenBank/DDBJ databases">
        <title>Whole genome shotgun sequence of Segetibacter aerophilus NBRC 106135.</title>
        <authorList>
            <person name="Hosoyama A."/>
            <person name="Uohara A."/>
            <person name="Ohji S."/>
            <person name="Ichikawa N."/>
        </authorList>
    </citation>
    <scope>NUCLEOTIDE SEQUENCE [LARGE SCALE GENOMIC DNA]</scope>
    <source>
        <strain evidence="3 4">NBRC 106135</strain>
    </source>
</reference>
<comment type="caution">
    <text evidence="3">The sequence shown here is derived from an EMBL/GenBank/DDBJ whole genome shotgun (WGS) entry which is preliminary data.</text>
</comment>
<dbReference type="PIRSF" id="PIRSF012702">
    <property type="entry name" value="UCP012702"/>
    <property type="match status" value="1"/>
</dbReference>
<proteinExistence type="predicted"/>
<feature type="domain" description="Microcystin LR degradation protein MlrC N-terminal" evidence="2">
    <location>
        <begin position="22"/>
        <end position="305"/>
    </location>
</feature>
<name>A0A512BIP8_9BACT</name>
<accession>A0A512BIP8</accession>
<dbReference type="InterPro" id="IPR009197">
    <property type="entry name" value="MlrC"/>
</dbReference>
<evidence type="ECO:0000259" key="2">
    <source>
        <dbReference type="Pfam" id="PF07364"/>
    </source>
</evidence>
<dbReference type="Proteomes" id="UP000321513">
    <property type="component" value="Unassembled WGS sequence"/>
</dbReference>
<evidence type="ECO:0000313" key="4">
    <source>
        <dbReference type="Proteomes" id="UP000321513"/>
    </source>
</evidence>
<protein>
    <submittedName>
        <fullName evidence="3">Microcystin degradation protein MlrC</fullName>
    </submittedName>
</protein>
<dbReference type="AlphaFoldDB" id="A0A512BIP8"/>
<evidence type="ECO:0000259" key="1">
    <source>
        <dbReference type="Pfam" id="PF07171"/>
    </source>
</evidence>
<dbReference type="InterPro" id="IPR010799">
    <property type="entry name" value="MlrC_C"/>
</dbReference>
<gene>
    <name evidence="3" type="ORF">SAE01_43290</name>
</gene>
<dbReference type="InterPro" id="IPR015995">
    <property type="entry name" value="MlrC_N"/>
</dbReference>
<keyword evidence="4" id="KW-1185">Reference proteome</keyword>
<dbReference type="EMBL" id="BJYT01000030">
    <property type="protein sequence ID" value="GEO11833.1"/>
    <property type="molecule type" value="Genomic_DNA"/>
</dbReference>
<organism evidence="3 4">
    <name type="scientific">Segetibacter aerophilus</name>
    <dbReference type="NCBI Taxonomy" id="670293"/>
    <lineage>
        <taxon>Bacteria</taxon>
        <taxon>Pseudomonadati</taxon>
        <taxon>Bacteroidota</taxon>
        <taxon>Chitinophagia</taxon>
        <taxon>Chitinophagales</taxon>
        <taxon>Chitinophagaceae</taxon>
        <taxon>Segetibacter</taxon>
    </lineage>
</organism>
<sequence length="511" mass="55633">MAGVAHSTNNKNRHTKKIAKPRIAIAGLAIESSTFSPALTLEEAFHAKYGAEVFTSYRFLSADSPLRSRAIWVPTIIGKSLPGGTVTREAYESLVTKTLDALKKGAPYDGLYFDIHGAMSVVGLDDPEGDFIVRIRKVIGKQTIISTSMDLHGNVSWRLAENSDLITCYRMAPHEDAMQTKQRAVKNLLDRIESGKGKPAYKAYVSIPILLPGEKTSTRIEPGKSIYQAVAPAAAQPGIVDAAIWIGYAWADEPRNHAVVMVTGDDKEKVTQTATQLAQRFWSARSEFVFVAPTGTLAECLDKAIASNKRPFFISDSGDNPTAGGAGDVTWTLTEILKRPEFKSETGPSLIYASIPGPELVKAAIAAGVGNNVEGYAGAKVDARFAPPIKLSGKVEAIEYGDKDAEVEVVIRVGSVHVIVTQKRKPYHREADFTRLGLAPRKTDIVVVKIGYLEPELYAMKADWLLALTVGGVDQNLERLGYKRIQRPMFPLDKDMRDPDLSAKLVPLSGK</sequence>
<dbReference type="Pfam" id="PF07171">
    <property type="entry name" value="MlrC_C"/>
    <property type="match status" value="1"/>
</dbReference>
<evidence type="ECO:0000313" key="3">
    <source>
        <dbReference type="EMBL" id="GEO11833.1"/>
    </source>
</evidence>